<dbReference type="SMART" id="SM00704">
    <property type="entry name" value="ZnF_CDGSH"/>
    <property type="match status" value="2"/>
</dbReference>
<dbReference type="PANTHER" id="PTHR46491">
    <property type="entry name" value="CDGSH IRON SULFUR DOMAIN PROTEIN HOMOLOG"/>
    <property type="match status" value="1"/>
</dbReference>
<name>A0A842JGQ4_9ACTN</name>
<dbReference type="GO" id="GO:0005737">
    <property type="term" value="C:cytoplasm"/>
    <property type="evidence" value="ECO:0007669"/>
    <property type="project" value="UniProtKB-ARBA"/>
</dbReference>
<feature type="domain" description="Iron-binding zinc finger CDGSH type" evidence="6">
    <location>
        <begin position="64"/>
        <end position="101"/>
    </location>
</feature>
<dbReference type="Pfam" id="PF09360">
    <property type="entry name" value="zf-CDGSH"/>
    <property type="match status" value="2"/>
</dbReference>
<keyword evidence="1" id="KW-0001">2Fe-2S</keyword>
<evidence type="ECO:0000256" key="5">
    <source>
        <dbReference type="SAM" id="MobiDB-lite"/>
    </source>
</evidence>
<evidence type="ECO:0000313" key="7">
    <source>
        <dbReference type="EMBL" id="MBC2890604.1"/>
    </source>
</evidence>
<keyword evidence="3" id="KW-0408">Iron</keyword>
<dbReference type="InterPro" id="IPR018967">
    <property type="entry name" value="FeS-contain_CDGSH-typ"/>
</dbReference>
<dbReference type="InterPro" id="IPR016548">
    <property type="entry name" value="UCP009180"/>
</dbReference>
<keyword evidence="4" id="KW-0411">Iron-sulfur</keyword>
<accession>A0A842JGQ4</accession>
<dbReference type="AlphaFoldDB" id="A0A842JGQ4"/>
<evidence type="ECO:0000259" key="6">
    <source>
        <dbReference type="SMART" id="SM00704"/>
    </source>
</evidence>
<organism evidence="7 8">
    <name type="scientific">Gordonibacter massiliensis</name>
    <name type="common">ex Traore et al. 2017</name>
    <dbReference type="NCBI Taxonomy" id="1841863"/>
    <lineage>
        <taxon>Bacteria</taxon>
        <taxon>Bacillati</taxon>
        <taxon>Actinomycetota</taxon>
        <taxon>Coriobacteriia</taxon>
        <taxon>Eggerthellales</taxon>
        <taxon>Eggerthellaceae</taxon>
        <taxon>Gordonibacter</taxon>
    </lineage>
</organism>
<protein>
    <submittedName>
        <fullName evidence="7">CDGSH iron-sulfur domain-containing protein</fullName>
    </submittedName>
</protein>
<evidence type="ECO:0000256" key="3">
    <source>
        <dbReference type="ARBA" id="ARBA00023004"/>
    </source>
</evidence>
<dbReference type="Proteomes" id="UP000587396">
    <property type="component" value="Unassembled WGS sequence"/>
</dbReference>
<dbReference type="EMBL" id="JACMSE010000016">
    <property type="protein sequence ID" value="MBC2890604.1"/>
    <property type="molecule type" value="Genomic_DNA"/>
</dbReference>
<dbReference type="GO" id="GO:0051537">
    <property type="term" value="F:2 iron, 2 sulfur cluster binding"/>
    <property type="evidence" value="ECO:0007669"/>
    <property type="project" value="UniProtKB-KW"/>
</dbReference>
<sequence length="255" mass="27941">MATMTQERTQRETSREAQPETNPQPNPDAAPSMNITVTEDGPYVVKGSVPLLEEVITPVDGHYEYRVRRAFPAAQTYALCRCGRTTTPPFCDGSHAAAGFSGAETASRAPFEERADVYPGEGVTLLDDNRCAFARFCHREDGDVWTLTELSGDERLEREAVKASSDCPAGRLVHYDTDDGTVREPPHNPAISLLEDPEKDVSGPLFVRGGVPLVGADGTAYEMRNRYALCRCGASRNKPFCDAMHVNVRFLDGLD</sequence>
<evidence type="ECO:0000256" key="2">
    <source>
        <dbReference type="ARBA" id="ARBA00022723"/>
    </source>
</evidence>
<dbReference type="PIRSF" id="PIRSF009180">
    <property type="entry name" value="UCP009180"/>
    <property type="match status" value="1"/>
</dbReference>
<dbReference type="GO" id="GO:0046872">
    <property type="term" value="F:metal ion binding"/>
    <property type="evidence" value="ECO:0007669"/>
    <property type="project" value="UniProtKB-KW"/>
</dbReference>
<dbReference type="InterPro" id="IPR042216">
    <property type="entry name" value="MitoNEET_CISD"/>
</dbReference>
<keyword evidence="2" id="KW-0479">Metal-binding</keyword>
<feature type="compositionally biased region" description="Basic and acidic residues" evidence="5">
    <location>
        <begin position="8"/>
        <end position="18"/>
    </location>
</feature>
<gene>
    <name evidence="7" type="ORF">H7313_14815</name>
</gene>
<evidence type="ECO:0000313" key="8">
    <source>
        <dbReference type="Proteomes" id="UP000587396"/>
    </source>
</evidence>
<reference evidence="7 8" key="1">
    <citation type="submission" date="2020-08" db="EMBL/GenBank/DDBJ databases">
        <authorList>
            <person name="Liu C."/>
            <person name="Sun Q."/>
        </authorList>
    </citation>
    <scope>NUCLEOTIDE SEQUENCE [LARGE SCALE GENOMIC DNA]</scope>
    <source>
        <strain evidence="7 8">N22</strain>
    </source>
</reference>
<dbReference type="PANTHER" id="PTHR46491:SF3">
    <property type="entry name" value="CDGSH IRON-SULFUR DOMAIN-CONTAINING PROTEIN 3, MITOCHONDRIAL"/>
    <property type="match status" value="1"/>
</dbReference>
<proteinExistence type="predicted"/>
<dbReference type="Gene3D" id="3.40.5.90">
    <property type="entry name" value="CDGSH iron-sulfur domain, mitoNEET-type"/>
    <property type="match status" value="2"/>
</dbReference>
<comment type="caution">
    <text evidence="7">The sequence shown here is derived from an EMBL/GenBank/DDBJ whole genome shotgun (WGS) entry which is preliminary data.</text>
</comment>
<dbReference type="RefSeq" id="WP_185906275.1">
    <property type="nucleotide sequence ID" value="NZ_JACMSE010000016.1"/>
</dbReference>
<evidence type="ECO:0000256" key="1">
    <source>
        <dbReference type="ARBA" id="ARBA00022714"/>
    </source>
</evidence>
<dbReference type="InterPro" id="IPR052950">
    <property type="entry name" value="CISD"/>
</dbReference>
<feature type="domain" description="Iron-binding zinc finger CDGSH type" evidence="6">
    <location>
        <begin position="214"/>
        <end position="251"/>
    </location>
</feature>
<evidence type="ECO:0000256" key="4">
    <source>
        <dbReference type="ARBA" id="ARBA00023014"/>
    </source>
</evidence>
<feature type="region of interest" description="Disordered" evidence="5">
    <location>
        <begin position="1"/>
        <end position="35"/>
    </location>
</feature>
<keyword evidence="8" id="KW-1185">Reference proteome</keyword>